<dbReference type="EMBL" id="BMZE01000001">
    <property type="protein sequence ID" value="GHA10184.1"/>
    <property type="molecule type" value="Genomic_DNA"/>
</dbReference>
<reference evidence="3" key="2">
    <citation type="submission" date="2020-09" db="EMBL/GenBank/DDBJ databases">
        <authorList>
            <person name="Sun Q."/>
            <person name="Kim S."/>
        </authorList>
    </citation>
    <scope>NUCLEOTIDE SEQUENCE</scope>
    <source>
        <strain evidence="3">KCTC 32437</strain>
    </source>
</reference>
<comment type="caution">
    <text evidence="3">The sequence shown here is derived from an EMBL/GenBank/DDBJ whole genome shotgun (WGS) entry which is preliminary data.</text>
</comment>
<reference evidence="3" key="1">
    <citation type="journal article" date="2014" name="Int. J. Syst. Evol. Microbiol.">
        <title>Complete genome sequence of Corynebacterium casei LMG S-19264T (=DSM 44701T), isolated from a smear-ripened cheese.</title>
        <authorList>
            <consortium name="US DOE Joint Genome Institute (JGI-PGF)"/>
            <person name="Walter F."/>
            <person name="Albersmeier A."/>
            <person name="Kalinowski J."/>
            <person name="Ruckert C."/>
        </authorList>
    </citation>
    <scope>NUCLEOTIDE SEQUENCE</scope>
    <source>
        <strain evidence="3">KCTC 32437</strain>
    </source>
</reference>
<gene>
    <name evidence="3" type="ORF">GCM10007989_00360</name>
</gene>
<proteinExistence type="predicted"/>
<evidence type="ECO:0000313" key="3">
    <source>
        <dbReference type="EMBL" id="GHA10184.1"/>
    </source>
</evidence>
<accession>A0A918VNG6</accession>
<feature type="signal peptide" evidence="1">
    <location>
        <begin position="1"/>
        <end position="23"/>
    </location>
</feature>
<organism evidence="3 4">
    <name type="scientific">Devosia pacifica</name>
    <dbReference type="NCBI Taxonomy" id="1335967"/>
    <lineage>
        <taxon>Bacteria</taxon>
        <taxon>Pseudomonadati</taxon>
        <taxon>Pseudomonadota</taxon>
        <taxon>Alphaproteobacteria</taxon>
        <taxon>Hyphomicrobiales</taxon>
        <taxon>Devosiaceae</taxon>
        <taxon>Devosia</taxon>
    </lineage>
</organism>
<dbReference type="Proteomes" id="UP000646579">
    <property type="component" value="Unassembled WGS sequence"/>
</dbReference>
<dbReference type="Pfam" id="PF08291">
    <property type="entry name" value="Peptidase_M15_3"/>
    <property type="match status" value="1"/>
</dbReference>
<feature type="chain" id="PRO_5037779397" description="Peptidase M15A C-terminal domain-containing protein" evidence="1">
    <location>
        <begin position="24"/>
        <end position="154"/>
    </location>
</feature>
<dbReference type="PROSITE" id="PS51257">
    <property type="entry name" value="PROKAR_LIPOPROTEIN"/>
    <property type="match status" value="1"/>
</dbReference>
<evidence type="ECO:0000256" key="1">
    <source>
        <dbReference type="SAM" id="SignalP"/>
    </source>
</evidence>
<dbReference type="SUPFAM" id="SSF55166">
    <property type="entry name" value="Hedgehog/DD-peptidase"/>
    <property type="match status" value="1"/>
</dbReference>
<keyword evidence="1" id="KW-0732">Signal</keyword>
<evidence type="ECO:0000259" key="2">
    <source>
        <dbReference type="Pfam" id="PF08291"/>
    </source>
</evidence>
<dbReference type="InterPro" id="IPR013230">
    <property type="entry name" value="Peptidase_M15A_C"/>
</dbReference>
<dbReference type="InterPro" id="IPR009045">
    <property type="entry name" value="Zn_M74/Hedgehog-like"/>
</dbReference>
<dbReference type="Gene3D" id="3.30.1380.10">
    <property type="match status" value="1"/>
</dbReference>
<name>A0A918VNG6_9HYPH</name>
<protein>
    <recommendedName>
        <fullName evidence="2">Peptidase M15A C-terminal domain-containing protein</fullName>
    </recommendedName>
</protein>
<keyword evidence="4" id="KW-1185">Reference proteome</keyword>
<feature type="domain" description="Peptidase M15A C-terminal" evidence="2">
    <location>
        <begin position="53"/>
        <end position="137"/>
    </location>
</feature>
<sequence>MKSLFAAAALAITLAGCVPMAMFANGSGSGYRGLKSDWGTYVSHNNVNAFCLTPKLRMAIWDFEGHFGRKVVMNSGFRDAHYNAKVGGASRSFHTKCMAADFYIPGVPKAQLIAFAMGNGYVGGLGCYPGRTFIHIDVRERPRGYRRPVTFNGC</sequence>
<dbReference type="RefSeq" id="WP_189422306.1">
    <property type="nucleotide sequence ID" value="NZ_BMZE01000001.1"/>
</dbReference>
<evidence type="ECO:0000313" key="4">
    <source>
        <dbReference type="Proteomes" id="UP000646579"/>
    </source>
</evidence>
<dbReference type="AlphaFoldDB" id="A0A918VNG6"/>